<dbReference type="CDD" id="cd00067">
    <property type="entry name" value="GAL4"/>
    <property type="match status" value="1"/>
</dbReference>
<keyword evidence="4" id="KW-0805">Transcription regulation</keyword>
<dbReference type="GO" id="GO:0000981">
    <property type="term" value="F:DNA-binding transcription factor activity, RNA polymerase II-specific"/>
    <property type="evidence" value="ECO:0007669"/>
    <property type="project" value="InterPro"/>
</dbReference>
<evidence type="ECO:0000259" key="9">
    <source>
        <dbReference type="PROSITE" id="PS50048"/>
    </source>
</evidence>
<dbReference type="InterPro" id="IPR036864">
    <property type="entry name" value="Zn2-C6_fun-type_DNA-bd_sf"/>
</dbReference>
<evidence type="ECO:0000256" key="7">
    <source>
        <dbReference type="ARBA" id="ARBA00023242"/>
    </source>
</evidence>
<keyword evidence="7" id="KW-0539">Nucleus</keyword>
<comment type="caution">
    <text evidence="10">The sequence shown here is derived from an EMBL/GenBank/DDBJ whole genome shotgun (WGS) entry which is preliminary data.</text>
</comment>
<feature type="region of interest" description="Disordered" evidence="8">
    <location>
        <begin position="75"/>
        <end position="116"/>
    </location>
</feature>
<feature type="domain" description="Zn(2)-C6 fungal-type" evidence="9">
    <location>
        <begin position="21"/>
        <end position="52"/>
    </location>
</feature>
<dbReference type="PROSITE" id="PS50048">
    <property type="entry name" value="ZN2_CY6_FUNGAL_2"/>
    <property type="match status" value="1"/>
</dbReference>
<dbReference type="SMART" id="SM00906">
    <property type="entry name" value="Fungal_trans"/>
    <property type="match status" value="1"/>
</dbReference>
<dbReference type="SMART" id="SM00066">
    <property type="entry name" value="GAL4"/>
    <property type="match status" value="1"/>
</dbReference>
<evidence type="ECO:0000256" key="5">
    <source>
        <dbReference type="ARBA" id="ARBA00023125"/>
    </source>
</evidence>
<keyword evidence="2" id="KW-0479">Metal-binding</keyword>
<evidence type="ECO:0000256" key="1">
    <source>
        <dbReference type="ARBA" id="ARBA00004123"/>
    </source>
</evidence>
<evidence type="ECO:0000256" key="6">
    <source>
        <dbReference type="ARBA" id="ARBA00023163"/>
    </source>
</evidence>
<dbReference type="GO" id="GO:0003677">
    <property type="term" value="F:DNA binding"/>
    <property type="evidence" value="ECO:0007669"/>
    <property type="project" value="UniProtKB-KW"/>
</dbReference>
<keyword evidence="3" id="KW-0862">Zinc</keyword>
<dbReference type="AlphaFoldDB" id="A0AB34KJ81"/>
<evidence type="ECO:0000256" key="8">
    <source>
        <dbReference type="SAM" id="MobiDB-lite"/>
    </source>
</evidence>
<evidence type="ECO:0000313" key="11">
    <source>
        <dbReference type="Proteomes" id="UP000803884"/>
    </source>
</evidence>
<dbReference type="RefSeq" id="XP_069227954.1">
    <property type="nucleotide sequence ID" value="XM_069375210.1"/>
</dbReference>
<gene>
    <name evidence="10" type="ORF">WHR41_06605</name>
</gene>
<sequence>MAPPSSPPVPDGGIRKKSAFSCESCRRRKVKCDGGHPICARCLARGDHSCVYKLAPSLSHIQRLESRISELETALAKAQGLPNQSPGSEQSGSVQSPVDERSESSRNLPSLTRRDGGHISFHGRTSFMNLGVAGPNDHYAAASGSEHNPEQAKQELINSAWTERALEKLSNLPEVIQILLDLHWCWIQPVFNFVYRPTFTRDLQSNGPYCSVLLLNAVLAHSVRWAKANERILPLLEPFEGGAYFGRQARADLMTALQTGAPSIPTVQALLLLSAQECGAGNLSQAWLYSGMAFRLIVDLGIIFDGRKYAKTVQLSVEEIEIRNRLFWSCYFWDKIISLYLGRLPALHETSESPPLHVLDDTGEIETWVPQGLDQSYVDNYPPMQAHTTSCFINTCALSKILNAVLVTMYNPVKESTLAEVAKCAFDEERRLATWHERLPAHLTISVQSLPTQCPPSHIVTLNLLYHTTRILLHRPLLTTYGKHEEASDSQSGHHLRQCLEAANAILVLFSFFTRSFGHGHVITSQAYAVYIAASVFLLQVQATRDFTSQAMDSLKFCVETLERIKVTSPIITSALALIYRELQHLDTKLISREPDGSHHLTSSLQHQQEQAKDQPAGNLASEQAWTSNYDAFAVPDFNALEIPPDFFNLLPELEPISANVNAGFDIDLDKPWY</sequence>
<accession>A0AB34KJ81</accession>
<organism evidence="10 11">
    <name type="scientific">Cladosporium halotolerans</name>
    <dbReference type="NCBI Taxonomy" id="1052096"/>
    <lineage>
        <taxon>Eukaryota</taxon>
        <taxon>Fungi</taxon>
        <taxon>Dikarya</taxon>
        <taxon>Ascomycota</taxon>
        <taxon>Pezizomycotina</taxon>
        <taxon>Dothideomycetes</taxon>
        <taxon>Dothideomycetidae</taxon>
        <taxon>Cladosporiales</taxon>
        <taxon>Cladosporiaceae</taxon>
        <taxon>Cladosporium</taxon>
    </lineage>
</organism>
<feature type="compositionally biased region" description="Polar residues" evidence="8">
    <location>
        <begin position="81"/>
        <end position="96"/>
    </location>
</feature>
<proteinExistence type="predicted"/>
<dbReference type="EMBL" id="JAAQHG020000023">
    <property type="protein sequence ID" value="KAL1584848.1"/>
    <property type="molecule type" value="Genomic_DNA"/>
</dbReference>
<dbReference type="PANTHER" id="PTHR31313">
    <property type="entry name" value="TY1 ENHANCER ACTIVATOR"/>
    <property type="match status" value="1"/>
</dbReference>
<protein>
    <recommendedName>
        <fullName evidence="9">Zn(2)-C6 fungal-type domain-containing protein</fullName>
    </recommendedName>
</protein>
<dbReference type="Proteomes" id="UP000803884">
    <property type="component" value="Unassembled WGS sequence"/>
</dbReference>
<name>A0AB34KJ81_9PEZI</name>
<dbReference type="Pfam" id="PF00172">
    <property type="entry name" value="Zn_clus"/>
    <property type="match status" value="1"/>
</dbReference>
<dbReference type="GeneID" id="96008048"/>
<dbReference type="GO" id="GO:0008270">
    <property type="term" value="F:zinc ion binding"/>
    <property type="evidence" value="ECO:0007669"/>
    <property type="project" value="InterPro"/>
</dbReference>
<dbReference type="GO" id="GO:0005634">
    <property type="term" value="C:nucleus"/>
    <property type="evidence" value="ECO:0007669"/>
    <property type="project" value="UniProtKB-SubCell"/>
</dbReference>
<dbReference type="InterPro" id="IPR051615">
    <property type="entry name" value="Transcr_Regulatory_Elem"/>
</dbReference>
<comment type="subcellular location">
    <subcellularLocation>
        <location evidence="1">Nucleus</location>
    </subcellularLocation>
</comment>
<keyword evidence="5" id="KW-0238">DNA-binding</keyword>
<dbReference type="Gene3D" id="4.10.240.10">
    <property type="entry name" value="Zn(2)-C6 fungal-type DNA-binding domain"/>
    <property type="match status" value="1"/>
</dbReference>
<evidence type="ECO:0000256" key="4">
    <source>
        <dbReference type="ARBA" id="ARBA00023015"/>
    </source>
</evidence>
<dbReference type="InterPro" id="IPR007219">
    <property type="entry name" value="XnlR_reg_dom"/>
</dbReference>
<dbReference type="Pfam" id="PF04082">
    <property type="entry name" value="Fungal_trans"/>
    <property type="match status" value="1"/>
</dbReference>
<evidence type="ECO:0000256" key="2">
    <source>
        <dbReference type="ARBA" id="ARBA00022723"/>
    </source>
</evidence>
<keyword evidence="6" id="KW-0804">Transcription</keyword>
<dbReference type="PROSITE" id="PS00463">
    <property type="entry name" value="ZN2_CY6_FUNGAL_1"/>
    <property type="match status" value="1"/>
</dbReference>
<dbReference type="GO" id="GO:0006351">
    <property type="term" value="P:DNA-templated transcription"/>
    <property type="evidence" value="ECO:0007669"/>
    <property type="project" value="InterPro"/>
</dbReference>
<keyword evidence="11" id="KW-1185">Reference proteome</keyword>
<feature type="compositionally biased region" description="Polar residues" evidence="8">
    <location>
        <begin position="600"/>
        <end position="609"/>
    </location>
</feature>
<dbReference type="SUPFAM" id="SSF57701">
    <property type="entry name" value="Zn2/Cys6 DNA-binding domain"/>
    <property type="match status" value="1"/>
</dbReference>
<reference evidence="10 11" key="1">
    <citation type="journal article" date="2020" name="Microbiol. Resour. Announc.">
        <title>Draft Genome Sequence of a Cladosporium Species Isolated from the Mesophotic Ascidian Didemnum maculosum.</title>
        <authorList>
            <person name="Gioti A."/>
            <person name="Siaperas R."/>
            <person name="Nikolaivits E."/>
            <person name="Le Goff G."/>
            <person name="Ouazzani J."/>
            <person name="Kotoulas G."/>
            <person name="Topakas E."/>
        </authorList>
    </citation>
    <scope>NUCLEOTIDE SEQUENCE [LARGE SCALE GENOMIC DNA]</scope>
    <source>
        <strain evidence="10 11">TM138-S3</strain>
    </source>
</reference>
<evidence type="ECO:0000256" key="3">
    <source>
        <dbReference type="ARBA" id="ARBA00022833"/>
    </source>
</evidence>
<dbReference type="CDD" id="cd12148">
    <property type="entry name" value="fungal_TF_MHR"/>
    <property type="match status" value="1"/>
</dbReference>
<dbReference type="PANTHER" id="PTHR31313:SF85">
    <property type="entry name" value="ZN(II)2CYS6 TRANSCRIPTION FACTOR (EUROFUNG)"/>
    <property type="match status" value="1"/>
</dbReference>
<evidence type="ECO:0000313" key="10">
    <source>
        <dbReference type="EMBL" id="KAL1584848.1"/>
    </source>
</evidence>
<dbReference type="InterPro" id="IPR001138">
    <property type="entry name" value="Zn2Cys6_DnaBD"/>
</dbReference>
<feature type="region of interest" description="Disordered" evidence="8">
    <location>
        <begin position="596"/>
        <end position="620"/>
    </location>
</feature>